<dbReference type="InterPro" id="IPR010982">
    <property type="entry name" value="Lambda_DNA-bd_dom_sf"/>
</dbReference>
<dbReference type="SMART" id="SM00530">
    <property type="entry name" value="HTH_XRE"/>
    <property type="match status" value="1"/>
</dbReference>
<dbReference type="CDD" id="cd00093">
    <property type="entry name" value="HTH_XRE"/>
    <property type="match status" value="1"/>
</dbReference>
<dbReference type="Pfam" id="PF19054">
    <property type="entry name" value="DUF5753"/>
    <property type="match status" value="1"/>
</dbReference>
<evidence type="ECO:0000313" key="3">
    <source>
        <dbReference type="Proteomes" id="UP000608024"/>
    </source>
</evidence>
<dbReference type="InterPro" id="IPR001387">
    <property type="entry name" value="Cro/C1-type_HTH"/>
</dbReference>
<reference evidence="2" key="2">
    <citation type="submission" date="2020-09" db="EMBL/GenBank/DDBJ databases">
        <authorList>
            <person name="Sun Q."/>
            <person name="Ohkuma M."/>
        </authorList>
    </citation>
    <scope>NUCLEOTIDE SEQUENCE</scope>
    <source>
        <strain evidence="2">JCM 4784</strain>
    </source>
</reference>
<sequence length="270" mass="30170">MPVQYNSSSPGTWRYSGNQMKRWRTKANVTREELGAASNYSPDTIKAMEQGVRMPTARALDTADELCHADGLLSAAKDYVKREPFPARAQDFMLYEQQAISLWWYEVALVPGLLQTEAYMRALFGNSTPPPEEETVEERVAARTARQEVLTRRPPVACSFMLYEAVLRGPQVDKEQLVHLLDSGQRNNVVIQVLPYERAVPAALSGPMVLLETSDHERFALSDGQQVSQLSSDPKLVSVHGERLSMIRAVALGPGESASFIERMVNDCER</sequence>
<dbReference type="Gene3D" id="1.10.260.40">
    <property type="entry name" value="lambda repressor-like DNA-binding domains"/>
    <property type="match status" value="1"/>
</dbReference>
<organism evidence="2 3">
    <name type="scientific">Streptomyces longispororuber</name>
    <dbReference type="NCBI Taxonomy" id="68230"/>
    <lineage>
        <taxon>Bacteria</taxon>
        <taxon>Bacillati</taxon>
        <taxon>Actinomycetota</taxon>
        <taxon>Actinomycetes</taxon>
        <taxon>Kitasatosporales</taxon>
        <taxon>Streptomycetaceae</taxon>
        <taxon>Streptomyces</taxon>
    </lineage>
</organism>
<dbReference type="Pfam" id="PF13560">
    <property type="entry name" value="HTH_31"/>
    <property type="match status" value="1"/>
</dbReference>
<feature type="domain" description="HTH cro/C1-type" evidence="1">
    <location>
        <begin position="20"/>
        <end position="60"/>
    </location>
</feature>
<dbReference type="AlphaFoldDB" id="A0A919DSH5"/>
<name>A0A919DSH5_9ACTN</name>
<comment type="caution">
    <text evidence="2">The sequence shown here is derived from an EMBL/GenBank/DDBJ whole genome shotgun (WGS) entry which is preliminary data.</text>
</comment>
<dbReference type="PROSITE" id="PS50943">
    <property type="entry name" value="HTH_CROC1"/>
    <property type="match status" value="1"/>
</dbReference>
<evidence type="ECO:0000259" key="1">
    <source>
        <dbReference type="PROSITE" id="PS50943"/>
    </source>
</evidence>
<gene>
    <name evidence="2" type="ORF">GCM10018785_46030</name>
</gene>
<proteinExistence type="predicted"/>
<dbReference type="EMBL" id="BNBT01000077">
    <property type="protein sequence ID" value="GHE72657.1"/>
    <property type="molecule type" value="Genomic_DNA"/>
</dbReference>
<accession>A0A919DSH5</accession>
<dbReference type="RefSeq" id="WP_308439034.1">
    <property type="nucleotide sequence ID" value="NZ_BNBT01000077.1"/>
</dbReference>
<evidence type="ECO:0000313" key="2">
    <source>
        <dbReference type="EMBL" id="GHE72657.1"/>
    </source>
</evidence>
<dbReference type="InterPro" id="IPR043917">
    <property type="entry name" value="DUF5753"/>
</dbReference>
<keyword evidence="3" id="KW-1185">Reference proteome</keyword>
<dbReference type="SUPFAM" id="SSF47413">
    <property type="entry name" value="lambda repressor-like DNA-binding domains"/>
    <property type="match status" value="1"/>
</dbReference>
<dbReference type="Proteomes" id="UP000608024">
    <property type="component" value="Unassembled WGS sequence"/>
</dbReference>
<dbReference type="GO" id="GO:0003677">
    <property type="term" value="F:DNA binding"/>
    <property type="evidence" value="ECO:0007669"/>
    <property type="project" value="InterPro"/>
</dbReference>
<protein>
    <submittedName>
        <fullName evidence="2">Transcriptional regulator</fullName>
    </submittedName>
</protein>
<reference evidence="2" key="1">
    <citation type="journal article" date="2014" name="Int. J. Syst. Evol. Microbiol.">
        <title>Complete genome sequence of Corynebacterium casei LMG S-19264T (=DSM 44701T), isolated from a smear-ripened cheese.</title>
        <authorList>
            <consortium name="US DOE Joint Genome Institute (JGI-PGF)"/>
            <person name="Walter F."/>
            <person name="Albersmeier A."/>
            <person name="Kalinowski J."/>
            <person name="Ruckert C."/>
        </authorList>
    </citation>
    <scope>NUCLEOTIDE SEQUENCE</scope>
    <source>
        <strain evidence="2">JCM 4784</strain>
    </source>
</reference>